<dbReference type="Gene3D" id="3.40.50.1820">
    <property type="entry name" value="alpha/beta hydrolase"/>
    <property type="match status" value="1"/>
</dbReference>
<dbReference type="EMBL" id="SRXW01000003">
    <property type="protein sequence ID" value="TGY88310.1"/>
    <property type="molecule type" value="Genomic_DNA"/>
</dbReference>
<evidence type="ECO:0000313" key="3">
    <source>
        <dbReference type="EMBL" id="TGY88310.1"/>
    </source>
</evidence>
<dbReference type="SUPFAM" id="SSF53474">
    <property type="entry name" value="alpha/beta-Hydrolases"/>
    <property type="match status" value="1"/>
</dbReference>
<dbReference type="OrthoDB" id="9809549at2"/>
<evidence type="ECO:0000313" key="4">
    <source>
        <dbReference type="Proteomes" id="UP000308054"/>
    </source>
</evidence>
<keyword evidence="1" id="KW-0732">Signal</keyword>
<evidence type="ECO:0000259" key="2">
    <source>
        <dbReference type="Pfam" id="PF12146"/>
    </source>
</evidence>
<keyword evidence="3" id="KW-0378">Hydrolase</keyword>
<dbReference type="Proteomes" id="UP000308054">
    <property type="component" value="Unassembled WGS sequence"/>
</dbReference>
<reference evidence="3 4" key="1">
    <citation type="journal article" date="2017" name="Int. J. Syst. Evol. Microbiol.">
        <title>Marinicauda algicola sp. nov., isolated from a marine red alga Rhodosorus marinus.</title>
        <authorList>
            <person name="Jeong S.E."/>
            <person name="Jeon S.H."/>
            <person name="Chun B.H."/>
            <person name="Kim D.W."/>
            <person name="Jeon C.O."/>
        </authorList>
    </citation>
    <scope>NUCLEOTIDE SEQUENCE [LARGE SCALE GENOMIC DNA]</scope>
    <source>
        <strain evidence="3 4">JCM 31718</strain>
    </source>
</reference>
<sequence length="313" mass="33330">MKRLVTAVLATATAALCPVHAQTVEEFSAIAPGGHVMAGEVVLPDGVSGPLPGVLLISGSGRQSRDFAAFDSRYRPHHDWTQAFNAAGIAVIRFDERNTGGSGGDHRTASLQDLVDDARTVLRAASSNPGIDRARLFVLGHSEGAAIAMMLNGQGETLAGLLLAGAPARSGRRILRDQARIEAPVTAQMSESEREAAIEAHYREQVAYDETRPSLRDFLDLDVPAIAGAVTAPVFVIEGGEDWQITPPQGSELAALLRAGGNDAVVHRLYDGVNHLLVHAPGEPDYARLSDFRLDPRLVEDAVAWTAQRADLD</sequence>
<dbReference type="PANTHER" id="PTHR43265">
    <property type="entry name" value="ESTERASE ESTD"/>
    <property type="match status" value="1"/>
</dbReference>
<name>A0A4S2GYK5_9PROT</name>
<organism evidence="3 4">
    <name type="scientific">Marinicauda algicola</name>
    <dbReference type="NCBI Taxonomy" id="2029849"/>
    <lineage>
        <taxon>Bacteria</taxon>
        <taxon>Pseudomonadati</taxon>
        <taxon>Pseudomonadota</taxon>
        <taxon>Alphaproteobacteria</taxon>
        <taxon>Maricaulales</taxon>
        <taxon>Maricaulaceae</taxon>
        <taxon>Marinicauda</taxon>
    </lineage>
</organism>
<feature type="signal peptide" evidence="1">
    <location>
        <begin position="1"/>
        <end position="21"/>
    </location>
</feature>
<feature type="chain" id="PRO_5021014757" evidence="1">
    <location>
        <begin position="22"/>
        <end position="313"/>
    </location>
</feature>
<comment type="caution">
    <text evidence="3">The sequence shown here is derived from an EMBL/GenBank/DDBJ whole genome shotgun (WGS) entry which is preliminary data.</text>
</comment>
<keyword evidence="4" id="KW-1185">Reference proteome</keyword>
<dbReference type="RefSeq" id="WP_135996156.1">
    <property type="nucleotide sequence ID" value="NZ_CP071057.1"/>
</dbReference>
<evidence type="ECO:0000256" key="1">
    <source>
        <dbReference type="SAM" id="SignalP"/>
    </source>
</evidence>
<proteinExistence type="predicted"/>
<protein>
    <submittedName>
        <fullName evidence="3">Alpha/beta fold hydrolase</fullName>
    </submittedName>
</protein>
<dbReference type="InterPro" id="IPR029058">
    <property type="entry name" value="AB_hydrolase_fold"/>
</dbReference>
<feature type="domain" description="Serine aminopeptidase S33" evidence="2">
    <location>
        <begin position="79"/>
        <end position="279"/>
    </location>
</feature>
<gene>
    <name evidence="3" type="ORF">E5163_10830</name>
</gene>
<dbReference type="Pfam" id="PF12146">
    <property type="entry name" value="Hydrolase_4"/>
    <property type="match status" value="1"/>
</dbReference>
<accession>A0A4S2GYK5</accession>
<dbReference type="GO" id="GO:0052689">
    <property type="term" value="F:carboxylic ester hydrolase activity"/>
    <property type="evidence" value="ECO:0007669"/>
    <property type="project" value="TreeGrafter"/>
</dbReference>
<dbReference type="PANTHER" id="PTHR43265:SF1">
    <property type="entry name" value="ESTERASE ESTD"/>
    <property type="match status" value="1"/>
</dbReference>
<dbReference type="InterPro" id="IPR053145">
    <property type="entry name" value="AB_hydrolase_Est10"/>
</dbReference>
<dbReference type="InterPro" id="IPR022742">
    <property type="entry name" value="Hydrolase_4"/>
</dbReference>
<dbReference type="AlphaFoldDB" id="A0A4S2GYK5"/>